<dbReference type="AlphaFoldDB" id="A0A1Y0L001"/>
<dbReference type="SUPFAM" id="SSF52540">
    <property type="entry name" value="P-loop containing nucleoside triphosphate hydrolases"/>
    <property type="match status" value="1"/>
</dbReference>
<dbReference type="GO" id="GO:0000731">
    <property type="term" value="P:DNA synthesis involved in DNA repair"/>
    <property type="evidence" value="ECO:0007669"/>
    <property type="project" value="TreeGrafter"/>
</dbReference>
<dbReference type="Proteomes" id="UP000231179">
    <property type="component" value="Chromosome"/>
</dbReference>
<dbReference type="GO" id="GO:0016887">
    <property type="term" value="F:ATP hydrolysis activity"/>
    <property type="evidence" value="ECO:0007669"/>
    <property type="project" value="InterPro"/>
</dbReference>
<dbReference type="OrthoDB" id="9809324at2"/>
<keyword evidence="3" id="KW-1185">Reference proteome</keyword>
<dbReference type="Gene3D" id="3.40.50.300">
    <property type="entry name" value="P-loop containing nucleotide triphosphate hydrolases"/>
    <property type="match status" value="1"/>
</dbReference>
<dbReference type="PANTHER" id="PTHR32182:SF22">
    <property type="entry name" value="ATP-DEPENDENT ENDONUCLEASE, OLD FAMILY-RELATED"/>
    <property type="match status" value="1"/>
</dbReference>
<organism evidence="2 3">
    <name type="scientific">Spiroplasma clarkii</name>
    <dbReference type="NCBI Taxonomy" id="2139"/>
    <lineage>
        <taxon>Bacteria</taxon>
        <taxon>Bacillati</taxon>
        <taxon>Mycoplasmatota</taxon>
        <taxon>Mollicutes</taxon>
        <taxon>Entomoplasmatales</taxon>
        <taxon>Spiroplasmataceae</taxon>
        <taxon>Spiroplasma</taxon>
    </lineage>
</organism>
<gene>
    <name evidence="2" type="ORF">SCLAR_v1c04050</name>
</gene>
<name>A0A1Y0L001_9MOLU</name>
<dbReference type="GO" id="GO:0005524">
    <property type="term" value="F:ATP binding"/>
    <property type="evidence" value="ECO:0007669"/>
    <property type="project" value="InterPro"/>
</dbReference>
<dbReference type="InterPro" id="IPR003959">
    <property type="entry name" value="ATPase_AAA_core"/>
</dbReference>
<sequence>MKTIIKSLKFSGYKAFEDEVFINFETNKKKYNFNDSVIELVRDEKNLYFNNHLGFIGPNAAGKTSILTVFRIYRVFLSSGVRTFGEGILDPLTGVVDRNFSILNPEDINKNKDYLEITVELVTEEILVKHNLKIKRDFTFFEKIDVHIKKNKNYTWENIFEKNFEDKIDFITYSKYTRFENKRHFIAKEQRESLEIIKKTANIIDSIASSIMTISSETTKMNWTGDLNRLLLRNHHNDEAIKKIQDFLGTIAKSVDPQIAGAQIQKVMINDMPTFNFSFILKNEDKAAWSALSVGTWKIIGIFMKLYLLKQINAKNVYVLIDEIDNSWHPNLTKIFLRLVKSKMFASTTFLFTFHNPYIASEIRHDALYIVSENQEVVNWPEKIKEFSENGAPRLSTKFEIKYLDEVVCSGPENFKAEEIYDFFGE</sequence>
<proteinExistence type="predicted"/>
<dbReference type="PANTHER" id="PTHR32182">
    <property type="entry name" value="DNA REPLICATION AND REPAIR PROTEIN RECF"/>
    <property type="match status" value="1"/>
</dbReference>
<evidence type="ECO:0000259" key="1">
    <source>
        <dbReference type="Pfam" id="PF13304"/>
    </source>
</evidence>
<reference evidence="2 3" key="1">
    <citation type="submission" date="2017-11" db="EMBL/GenBank/DDBJ databases">
        <title>Complete genome sequence of Spiroplasma clarkii CN-5 (DSM 19994).</title>
        <authorList>
            <person name="Tsai Y.-M."/>
            <person name="Chang A."/>
            <person name="Lo W.-S."/>
            <person name="Kuo C.-H."/>
        </authorList>
    </citation>
    <scope>NUCLEOTIDE SEQUENCE [LARGE SCALE GENOMIC DNA]</scope>
    <source>
        <strain evidence="2 3">CN-5</strain>
    </source>
</reference>
<dbReference type="RefSeq" id="WP_100254295.1">
    <property type="nucleotide sequence ID" value="NZ_CP015819.1"/>
</dbReference>
<dbReference type="KEGG" id="scla:SCLARK_00636"/>
<accession>A0A1Y0L001</accession>
<dbReference type="InterPro" id="IPR027417">
    <property type="entry name" value="P-loop_NTPase"/>
</dbReference>
<evidence type="ECO:0000313" key="2">
    <source>
        <dbReference type="EMBL" id="ATX70733.1"/>
    </source>
</evidence>
<protein>
    <recommendedName>
        <fullName evidence="1">ATPase AAA-type core domain-containing protein</fullName>
    </recommendedName>
</protein>
<dbReference type="Pfam" id="PF13304">
    <property type="entry name" value="AAA_21"/>
    <property type="match status" value="1"/>
</dbReference>
<evidence type="ECO:0000313" key="3">
    <source>
        <dbReference type="Proteomes" id="UP000231179"/>
    </source>
</evidence>
<feature type="domain" description="ATPase AAA-type core" evidence="1">
    <location>
        <begin position="55"/>
        <end position="359"/>
    </location>
</feature>
<dbReference type="EMBL" id="CP024870">
    <property type="protein sequence ID" value="ATX70733.1"/>
    <property type="molecule type" value="Genomic_DNA"/>
</dbReference>
<dbReference type="GO" id="GO:0006302">
    <property type="term" value="P:double-strand break repair"/>
    <property type="evidence" value="ECO:0007669"/>
    <property type="project" value="TreeGrafter"/>
</dbReference>